<comment type="caution">
    <text evidence="1">The sequence shown here is derived from an EMBL/GenBank/DDBJ whole genome shotgun (WGS) entry which is preliminary data.</text>
</comment>
<gene>
    <name evidence="1" type="ORF">FHL15_008321</name>
</gene>
<accession>A0A553HS11</accession>
<protein>
    <submittedName>
        <fullName evidence="1">Uncharacterized protein</fullName>
    </submittedName>
</protein>
<sequence>MLYCCGEDGCLREISFLQDHIQLTRGQEASEIGEIGNAPPQLLYALAGRRLNRVGLSQGKSTGTVIVLRLTKRDGSTYGFKVHKAVTYTNPLLNKPLLPARPQNASTYKGSGT</sequence>
<dbReference type="Proteomes" id="UP000319160">
    <property type="component" value="Unassembled WGS sequence"/>
</dbReference>
<evidence type="ECO:0000313" key="2">
    <source>
        <dbReference type="Proteomes" id="UP000319160"/>
    </source>
</evidence>
<name>A0A553HS11_9PEZI</name>
<dbReference type="EMBL" id="VFLP01000052">
    <property type="protein sequence ID" value="TRX90742.1"/>
    <property type="molecule type" value="Genomic_DNA"/>
</dbReference>
<organism evidence="1 2">
    <name type="scientific">Xylaria flabelliformis</name>
    <dbReference type="NCBI Taxonomy" id="2512241"/>
    <lineage>
        <taxon>Eukaryota</taxon>
        <taxon>Fungi</taxon>
        <taxon>Dikarya</taxon>
        <taxon>Ascomycota</taxon>
        <taxon>Pezizomycotina</taxon>
        <taxon>Sordariomycetes</taxon>
        <taxon>Xylariomycetidae</taxon>
        <taxon>Xylariales</taxon>
        <taxon>Xylariaceae</taxon>
        <taxon>Xylaria</taxon>
    </lineage>
</organism>
<reference evidence="2" key="1">
    <citation type="submission" date="2019-06" db="EMBL/GenBank/DDBJ databases">
        <title>Draft genome sequence of the griseofulvin-producing fungus Xylaria cubensis strain G536.</title>
        <authorList>
            <person name="Mead M.E."/>
            <person name="Raja H.A."/>
            <person name="Steenwyk J.L."/>
            <person name="Knowles S.L."/>
            <person name="Oberlies N.H."/>
            <person name="Rokas A."/>
        </authorList>
    </citation>
    <scope>NUCLEOTIDE SEQUENCE [LARGE SCALE GENOMIC DNA]</scope>
    <source>
        <strain evidence="2">G536</strain>
    </source>
</reference>
<keyword evidence="2" id="KW-1185">Reference proteome</keyword>
<evidence type="ECO:0000313" key="1">
    <source>
        <dbReference type="EMBL" id="TRX90742.1"/>
    </source>
</evidence>
<dbReference type="AlphaFoldDB" id="A0A553HS11"/>
<proteinExistence type="predicted"/>